<dbReference type="Proteomes" id="UP000325902">
    <property type="component" value="Unassembled WGS sequence"/>
</dbReference>
<evidence type="ECO:0000256" key="2">
    <source>
        <dbReference type="SAM" id="MobiDB-lite"/>
    </source>
</evidence>
<dbReference type="AlphaFoldDB" id="A0A5N5DN61"/>
<feature type="region of interest" description="Disordered" evidence="2">
    <location>
        <begin position="955"/>
        <end position="978"/>
    </location>
</feature>
<feature type="region of interest" description="Disordered" evidence="2">
    <location>
        <begin position="996"/>
        <end position="1059"/>
    </location>
</feature>
<evidence type="ECO:0000256" key="1">
    <source>
        <dbReference type="SAM" id="Coils"/>
    </source>
</evidence>
<feature type="compositionally biased region" description="Basic and acidic residues" evidence="2">
    <location>
        <begin position="724"/>
        <end position="737"/>
    </location>
</feature>
<proteinExistence type="predicted"/>
<gene>
    <name evidence="3" type="primary">MYH13</name>
    <name evidence="3" type="ORF">DBV05_g2223</name>
</gene>
<feature type="coiled-coil region" evidence="1">
    <location>
        <begin position="120"/>
        <end position="154"/>
    </location>
</feature>
<keyword evidence="1" id="KW-0175">Coiled coil</keyword>
<feature type="compositionally biased region" description="Polar residues" evidence="2">
    <location>
        <begin position="21"/>
        <end position="30"/>
    </location>
</feature>
<dbReference type="SUPFAM" id="SSF57997">
    <property type="entry name" value="Tropomyosin"/>
    <property type="match status" value="1"/>
</dbReference>
<sequence length="1079" mass="121957">MASHGSSAAAGSLSLFPSPSRQHTASSTTSSRREIAREGGASAAPKLSDLSHLALVKGQRDTIRTQLRATQAATQEAQQSVSSLRKLAFRLAVRISVKEAKVAQAARSLANSRRHDYVHSRKHEGRIAQLQATLTRHEQRNRELLHNLEQAAQLTIQSQQQHLSSNLRPLSYVPTGQRPISPPLTSPPSTPPPSPPARISSRTSQTRPRRPSDIVADLTEIRTANERLIKAKKESDHALLLCRSRIASLQDDYQQSQNHVHSLEKSNSSLEHLVKDYESKVRTLEEEKARLEQELLTTQEKLIFSSKTEEVLRAELEEHKSRIAELEQECEASRARITELEESWSHIEEDLSGCKLQLKSLERDRLALQEELSSVRRKLSISDRSHSELQQKLASKEADIVKLRQELKQGQDSADALQQTVTFYENAARELQAKIAAANGAMTILEKQLEVAESSKNSMYADMEQLQESKRETERKLQNEIQARTALQWDVNQLEQSKSRLSQEIQRMRAKIESRNLEEAQLKDQVTELLKSRRSLQNQLREALRQLDIEEQKNPEAADELERLRKSKEELEANLAHLKDTTGNLHADLQLTRKKLETAEKSRTELQEQLEVSQKANDGLRGDAKLSAAEEEVATLRAVVIEARRVEGKLEARIAVAEEELTAVKKANEELETFLSETRDNLDDETKAKLSAAEELREKYQKKLSMTEEEIHRLQAENKSLSSEIERKDHDIEELRSQESSLSAELRSKDKWIGDLNQANEEFAQGMESIECELRVLRETKKAFQTVVKELRERGAHLEVLREWTGDDKSTHSQEKPLPNAPFKMRRTSTLLSEEGRPASRASSHRSTEGEDELDAWAKEVERVRMLRDETVIQLKGLRQSESLLRKNLKASELELQRLGTHQPQYNQPQKKSGNVFRRVFQWSSRNQKTSGQVSWNKPVHQQQAARGMQKAGLSVGRVPDARPSVDVRPQVGSGAKGGDIYFDIESRTWKTVNEDTGAALTPVRTRNMSSPNPHALTASPASTMPKSRSGTLSKGRRPNTRGSNSSGSIGSERRVRIHEPFDGEKLSWGGRMKKRMGL</sequence>
<feature type="compositionally biased region" description="Polar residues" evidence="2">
    <location>
        <begin position="1041"/>
        <end position="1050"/>
    </location>
</feature>
<evidence type="ECO:0000313" key="4">
    <source>
        <dbReference type="Proteomes" id="UP000325902"/>
    </source>
</evidence>
<evidence type="ECO:0000313" key="3">
    <source>
        <dbReference type="EMBL" id="KAB2579177.1"/>
    </source>
</evidence>
<feature type="compositionally biased region" description="Low complexity" evidence="2">
    <location>
        <begin position="1"/>
        <end position="20"/>
    </location>
</feature>
<feature type="region of interest" description="Disordered" evidence="2">
    <location>
        <begin position="169"/>
        <end position="213"/>
    </location>
</feature>
<dbReference type="OrthoDB" id="10255522at2759"/>
<feature type="compositionally biased region" description="Polar residues" evidence="2">
    <location>
        <begin position="1020"/>
        <end position="1033"/>
    </location>
</feature>
<feature type="region of interest" description="Disordered" evidence="2">
    <location>
        <begin position="1"/>
        <end position="44"/>
    </location>
</feature>
<accession>A0A5N5DN61</accession>
<keyword evidence="4" id="KW-1185">Reference proteome</keyword>
<organism evidence="3 4">
    <name type="scientific">Lasiodiplodia theobromae</name>
    <dbReference type="NCBI Taxonomy" id="45133"/>
    <lineage>
        <taxon>Eukaryota</taxon>
        <taxon>Fungi</taxon>
        <taxon>Dikarya</taxon>
        <taxon>Ascomycota</taxon>
        <taxon>Pezizomycotina</taxon>
        <taxon>Dothideomycetes</taxon>
        <taxon>Dothideomycetes incertae sedis</taxon>
        <taxon>Botryosphaeriales</taxon>
        <taxon>Botryosphaeriaceae</taxon>
        <taxon>Lasiodiplodia</taxon>
    </lineage>
</organism>
<reference evidence="3 4" key="1">
    <citation type="journal article" date="2019" name="Sci. Rep.">
        <title>A multi-omics analysis of the grapevine pathogen Lasiodiplodia theobromae reveals that temperature affects the expression of virulence- and pathogenicity-related genes.</title>
        <authorList>
            <person name="Felix C."/>
            <person name="Meneses R."/>
            <person name="Goncalves M.F.M."/>
            <person name="Tilleman L."/>
            <person name="Duarte A.S."/>
            <person name="Jorrin-Novo J.V."/>
            <person name="Van de Peer Y."/>
            <person name="Deforce D."/>
            <person name="Van Nieuwerburgh F."/>
            <person name="Esteves A.C."/>
            <person name="Alves A."/>
        </authorList>
    </citation>
    <scope>NUCLEOTIDE SEQUENCE [LARGE SCALE GENOMIC DNA]</scope>
    <source>
        <strain evidence="3 4">LA-SOL3</strain>
    </source>
</reference>
<dbReference type="Gene3D" id="1.10.287.1490">
    <property type="match status" value="1"/>
</dbReference>
<name>A0A5N5DN61_9PEZI</name>
<dbReference type="PANTHER" id="PTHR23159:SF60">
    <property type="entry name" value="SPINDLE ASSEMBLY ABNORMAL PROTEIN 4"/>
    <property type="match status" value="1"/>
</dbReference>
<feature type="compositionally biased region" description="Basic and acidic residues" evidence="2">
    <location>
        <begin position="805"/>
        <end position="815"/>
    </location>
</feature>
<dbReference type="PANTHER" id="PTHR23159">
    <property type="entry name" value="CENTROSOMAL PROTEIN 2"/>
    <property type="match status" value="1"/>
</dbReference>
<protein>
    <submittedName>
        <fullName evidence="3">Myosin-13</fullName>
    </submittedName>
</protein>
<feature type="compositionally biased region" description="Low complexity" evidence="2">
    <location>
        <begin position="197"/>
        <end position="206"/>
    </location>
</feature>
<feature type="region of interest" description="Disordered" evidence="2">
    <location>
        <begin position="721"/>
        <end position="740"/>
    </location>
</feature>
<comment type="caution">
    <text evidence="3">The sequence shown here is derived from an EMBL/GenBank/DDBJ whole genome shotgun (WGS) entry which is preliminary data.</text>
</comment>
<feature type="region of interest" description="Disordered" evidence="2">
    <location>
        <begin position="805"/>
        <end position="854"/>
    </location>
</feature>
<dbReference type="EMBL" id="VCHE01000008">
    <property type="protein sequence ID" value="KAB2579177.1"/>
    <property type="molecule type" value="Genomic_DNA"/>
</dbReference>
<feature type="compositionally biased region" description="Pro residues" evidence="2">
    <location>
        <begin position="180"/>
        <end position="196"/>
    </location>
</feature>